<proteinExistence type="predicted"/>
<keyword evidence="3" id="KW-1185">Reference proteome</keyword>
<dbReference type="OrthoDB" id="5905769at2"/>
<feature type="signal peptide" evidence="1">
    <location>
        <begin position="1"/>
        <end position="22"/>
    </location>
</feature>
<protein>
    <recommendedName>
        <fullName evidence="4">DUF2946 domain-containing protein</fullName>
    </recommendedName>
</protein>
<dbReference type="RefSeq" id="WP_086960167.1">
    <property type="nucleotide sequence ID" value="NZ_AP018681.1"/>
</dbReference>
<organism evidence="2 3">
    <name type="scientific">Vibrio casei</name>
    <dbReference type="NCBI Taxonomy" id="673372"/>
    <lineage>
        <taxon>Bacteria</taxon>
        <taxon>Pseudomonadati</taxon>
        <taxon>Pseudomonadota</taxon>
        <taxon>Gammaproteobacteria</taxon>
        <taxon>Vibrionales</taxon>
        <taxon>Vibrionaceae</taxon>
        <taxon>Vibrio</taxon>
    </lineage>
</organism>
<comment type="caution">
    <text evidence="2">The sequence shown here is derived from an EMBL/GenBank/DDBJ whole genome shotgun (WGS) entry which is preliminary data.</text>
</comment>
<name>A0A368LIS9_9VIBR</name>
<evidence type="ECO:0008006" key="4">
    <source>
        <dbReference type="Google" id="ProtNLM"/>
    </source>
</evidence>
<gene>
    <name evidence="2" type="ORF">CIK83_14020</name>
</gene>
<dbReference type="EMBL" id="QPGL01000002">
    <property type="protein sequence ID" value="RCS70536.1"/>
    <property type="molecule type" value="Genomic_DNA"/>
</dbReference>
<dbReference type="GeneID" id="303190039"/>
<keyword evidence="1" id="KW-0732">Signal</keyword>
<evidence type="ECO:0000313" key="2">
    <source>
        <dbReference type="EMBL" id="RCS70536.1"/>
    </source>
</evidence>
<feature type="chain" id="PRO_5016942498" description="DUF2946 domain-containing protein" evidence="1">
    <location>
        <begin position="23"/>
        <end position="125"/>
    </location>
</feature>
<accession>A0A368LIS9</accession>
<reference evidence="2 3" key="1">
    <citation type="journal article" date="2017" name="Elife">
        <title>Extensive horizontal gene transfer in cheese-associated bacteria.</title>
        <authorList>
            <person name="Bonham K.S."/>
            <person name="Wolfe B.E."/>
            <person name="Dutton R.J."/>
        </authorList>
    </citation>
    <scope>NUCLEOTIDE SEQUENCE [LARGE SCALE GENOMIC DNA]</scope>
    <source>
        <strain evidence="2 3">JB196</strain>
    </source>
</reference>
<evidence type="ECO:0000256" key="1">
    <source>
        <dbReference type="SAM" id="SignalP"/>
    </source>
</evidence>
<evidence type="ECO:0000313" key="3">
    <source>
        <dbReference type="Proteomes" id="UP000252479"/>
    </source>
</evidence>
<sequence length="125" mass="13772">MIRTWCITIAALISLLLSSYSAAVMPVTMLIDSQAMQHSSHTISSEQISKHNMCTASDAQADNTTHHHQKTMSTNCCDSTCVASYVYLPTPTAHLIEQHSLLLIEDYSPVFTSRLSSSLYRPPIA</sequence>
<dbReference type="Proteomes" id="UP000252479">
    <property type="component" value="Unassembled WGS sequence"/>
</dbReference>
<dbReference type="AlphaFoldDB" id="A0A368LIS9"/>